<comment type="caution">
    <text evidence="1">The sequence shown here is derived from an EMBL/GenBank/DDBJ whole genome shotgun (WGS) entry which is preliminary data.</text>
</comment>
<proteinExistence type="predicted"/>
<gene>
    <name evidence="1" type="ORF">PXEA_LOCUS17294</name>
</gene>
<dbReference type="EMBL" id="CAAALY010064389">
    <property type="protein sequence ID" value="VEL23854.1"/>
    <property type="molecule type" value="Genomic_DNA"/>
</dbReference>
<dbReference type="Proteomes" id="UP000784294">
    <property type="component" value="Unassembled WGS sequence"/>
</dbReference>
<name>A0A3S5FE92_9PLAT</name>
<dbReference type="AlphaFoldDB" id="A0A3S5FE92"/>
<organism evidence="1 2">
    <name type="scientific">Protopolystoma xenopodis</name>
    <dbReference type="NCBI Taxonomy" id="117903"/>
    <lineage>
        <taxon>Eukaryota</taxon>
        <taxon>Metazoa</taxon>
        <taxon>Spiralia</taxon>
        <taxon>Lophotrochozoa</taxon>
        <taxon>Platyhelminthes</taxon>
        <taxon>Monogenea</taxon>
        <taxon>Polyopisthocotylea</taxon>
        <taxon>Polystomatidea</taxon>
        <taxon>Polystomatidae</taxon>
        <taxon>Protopolystoma</taxon>
    </lineage>
</organism>
<keyword evidence="2" id="KW-1185">Reference proteome</keyword>
<protein>
    <submittedName>
        <fullName evidence="1">Uncharacterized protein</fullName>
    </submittedName>
</protein>
<evidence type="ECO:0000313" key="1">
    <source>
        <dbReference type="EMBL" id="VEL23854.1"/>
    </source>
</evidence>
<accession>A0A3S5FE92</accession>
<evidence type="ECO:0000313" key="2">
    <source>
        <dbReference type="Proteomes" id="UP000784294"/>
    </source>
</evidence>
<reference evidence="1" key="1">
    <citation type="submission" date="2018-11" db="EMBL/GenBank/DDBJ databases">
        <authorList>
            <consortium name="Pathogen Informatics"/>
        </authorList>
    </citation>
    <scope>NUCLEOTIDE SEQUENCE</scope>
</reference>
<sequence length="169" mass="18174">MRQAVAHVQSSHIDFCPFIVCMFVIVPVRRPSDLACHVLSSMYPSVCRLSTFLPTARVSVALLVCMRVYPHSSCSLPPQEHFHRLLCKLSRLRGLDCARPPGLGFSPGRTSTLASEALSSALLMYRLAEACHCHALAGAGISLGRACMPLRGSRGDPCSSAGRPRRGGG</sequence>